<dbReference type="EMBL" id="JAOQJZ010000002">
    <property type="protein sequence ID" value="MCU6704832.1"/>
    <property type="molecule type" value="Genomic_DNA"/>
</dbReference>
<keyword evidence="8 10" id="KW-0520">NAD</keyword>
<comment type="function">
    <text evidence="1 10">Catalyzes the reversible adenylation of nicotinate mononucleotide (NaMN) to nicotinic acid adenine dinucleotide (NaAD).</text>
</comment>
<evidence type="ECO:0000256" key="1">
    <source>
        <dbReference type="ARBA" id="ARBA00002324"/>
    </source>
</evidence>
<organism evidence="12 13">
    <name type="scientific">Hominimerdicola aceti</name>
    <dbReference type="NCBI Taxonomy" id="2981726"/>
    <lineage>
        <taxon>Bacteria</taxon>
        <taxon>Bacillati</taxon>
        <taxon>Bacillota</taxon>
        <taxon>Clostridia</taxon>
        <taxon>Eubacteriales</taxon>
        <taxon>Oscillospiraceae</taxon>
        <taxon>Hominimerdicola</taxon>
    </lineage>
</organism>
<evidence type="ECO:0000256" key="5">
    <source>
        <dbReference type="ARBA" id="ARBA00022695"/>
    </source>
</evidence>
<evidence type="ECO:0000313" key="13">
    <source>
        <dbReference type="Proteomes" id="UP001208131"/>
    </source>
</evidence>
<dbReference type="InterPro" id="IPR004821">
    <property type="entry name" value="Cyt_trans-like"/>
</dbReference>
<dbReference type="InterPro" id="IPR014729">
    <property type="entry name" value="Rossmann-like_a/b/a_fold"/>
</dbReference>
<comment type="caution">
    <text evidence="12">The sequence shown here is derived from an EMBL/GenBank/DDBJ whole genome shotgun (WGS) entry which is preliminary data.</text>
</comment>
<sequence length="205" mass="23447">MKIGVFGGTFNPVHLGHLYCLKSVAEQAGLDKMIVMPDRIPPHKQAEDLASSEDRLNMCRLAFADIPCVEISDWELKQEGKSYSVITLRHLKEIYPHDKLFFIMGSDMLLSFEEWYQYKEILSLSALICVARSHEDIDHIEVKAKQLKAEGGEIIIVKTDPFEVSSTEIRQMLKKNVDCSCYLSENVVQYIVDKNLYNRGFLSGR</sequence>
<evidence type="ECO:0000256" key="4">
    <source>
        <dbReference type="ARBA" id="ARBA00022679"/>
    </source>
</evidence>
<dbReference type="RefSeq" id="WP_117958195.1">
    <property type="nucleotide sequence ID" value="NZ_JAOQJZ010000002.1"/>
</dbReference>
<dbReference type="GO" id="GO:0005524">
    <property type="term" value="F:ATP binding"/>
    <property type="evidence" value="ECO:0007669"/>
    <property type="project" value="UniProtKB-KW"/>
</dbReference>
<dbReference type="GO" id="GO:0009435">
    <property type="term" value="P:NAD+ biosynthetic process"/>
    <property type="evidence" value="ECO:0007669"/>
    <property type="project" value="UniProtKB-UniRule"/>
</dbReference>
<dbReference type="NCBIfam" id="TIGR00482">
    <property type="entry name" value="nicotinate (nicotinamide) nucleotide adenylyltransferase"/>
    <property type="match status" value="1"/>
</dbReference>
<keyword evidence="7 10" id="KW-0067">ATP-binding</keyword>
<dbReference type="Pfam" id="PF01467">
    <property type="entry name" value="CTP_transf_like"/>
    <property type="match status" value="1"/>
</dbReference>
<keyword evidence="4 10" id="KW-0808">Transferase</keyword>
<dbReference type="EC" id="2.7.7.18" evidence="10"/>
<protein>
    <recommendedName>
        <fullName evidence="10">Probable nicotinate-nucleotide adenylyltransferase</fullName>
        <ecNumber evidence="10">2.7.7.18</ecNumber>
    </recommendedName>
    <alternativeName>
        <fullName evidence="10">Deamido-NAD(+) diphosphorylase</fullName>
    </alternativeName>
    <alternativeName>
        <fullName evidence="10">Deamido-NAD(+) pyrophosphorylase</fullName>
    </alternativeName>
    <alternativeName>
        <fullName evidence="10">Nicotinate mononucleotide adenylyltransferase</fullName>
        <shortName evidence="10">NaMN adenylyltransferase</shortName>
    </alternativeName>
</protein>
<evidence type="ECO:0000256" key="6">
    <source>
        <dbReference type="ARBA" id="ARBA00022741"/>
    </source>
</evidence>
<evidence type="ECO:0000256" key="8">
    <source>
        <dbReference type="ARBA" id="ARBA00023027"/>
    </source>
</evidence>
<feature type="domain" description="Cytidyltransferase-like" evidence="11">
    <location>
        <begin position="5"/>
        <end position="171"/>
    </location>
</feature>
<dbReference type="InterPro" id="IPR005248">
    <property type="entry name" value="NadD/NMNAT"/>
</dbReference>
<name>A0AAE3LJN1_9FIRM</name>
<evidence type="ECO:0000256" key="7">
    <source>
        <dbReference type="ARBA" id="ARBA00022840"/>
    </source>
</evidence>
<keyword evidence="13" id="KW-1185">Reference proteome</keyword>
<proteinExistence type="inferred from homology"/>
<keyword evidence="5 10" id="KW-0548">Nucleotidyltransferase</keyword>
<dbReference type="HAMAP" id="MF_00244">
    <property type="entry name" value="NaMN_adenylyltr"/>
    <property type="match status" value="1"/>
</dbReference>
<keyword evidence="3 10" id="KW-0662">Pyridine nucleotide biosynthesis</keyword>
<evidence type="ECO:0000313" key="12">
    <source>
        <dbReference type="EMBL" id="MCU6704832.1"/>
    </source>
</evidence>
<accession>A0AAE3LJN1</accession>
<gene>
    <name evidence="10 12" type="primary">nadD</name>
    <name evidence="12" type="ORF">OCV57_02670</name>
</gene>
<dbReference type="SUPFAM" id="SSF52374">
    <property type="entry name" value="Nucleotidylyl transferase"/>
    <property type="match status" value="1"/>
</dbReference>
<dbReference type="CDD" id="cd02165">
    <property type="entry name" value="NMNAT"/>
    <property type="match status" value="1"/>
</dbReference>
<evidence type="ECO:0000259" key="11">
    <source>
        <dbReference type="Pfam" id="PF01467"/>
    </source>
</evidence>
<evidence type="ECO:0000256" key="3">
    <source>
        <dbReference type="ARBA" id="ARBA00022642"/>
    </source>
</evidence>
<dbReference type="PANTHER" id="PTHR39321">
    <property type="entry name" value="NICOTINATE-NUCLEOTIDE ADENYLYLTRANSFERASE-RELATED"/>
    <property type="match status" value="1"/>
</dbReference>
<keyword evidence="6 10" id="KW-0547">Nucleotide-binding</keyword>
<dbReference type="NCBIfam" id="NF000840">
    <property type="entry name" value="PRK00071.1-3"/>
    <property type="match status" value="1"/>
</dbReference>
<dbReference type="AlphaFoldDB" id="A0AAE3LJN1"/>
<dbReference type="Proteomes" id="UP001208131">
    <property type="component" value="Unassembled WGS sequence"/>
</dbReference>
<evidence type="ECO:0000256" key="10">
    <source>
        <dbReference type="HAMAP-Rule" id="MF_00244"/>
    </source>
</evidence>
<comment type="similarity">
    <text evidence="10">Belongs to the NadD family.</text>
</comment>
<dbReference type="GO" id="GO:0004515">
    <property type="term" value="F:nicotinate-nucleotide adenylyltransferase activity"/>
    <property type="evidence" value="ECO:0007669"/>
    <property type="project" value="UniProtKB-UniRule"/>
</dbReference>
<comment type="catalytic activity">
    <reaction evidence="9 10">
        <text>nicotinate beta-D-ribonucleotide + ATP + H(+) = deamido-NAD(+) + diphosphate</text>
        <dbReference type="Rhea" id="RHEA:22860"/>
        <dbReference type="ChEBI" id="CHEBI:15378"/>
        <dbReference type="ChEBI" id="CHEBI:30616"/>
        <dbReference type="ChEBI" id="CHEBI:33019"/>
        <dbReference type="ChEBI" id="CHEBI:57502"/>
        <dbReference type="ChEBI" id="CHEBI:58437"/>
        <dbReference type="EC" id="2.7.7.18"/>
    </reaction>
</comment>
<dbReference type="NCBIfam" id="TIGR00125">
    <property type="entry name" value="cyt_tran_rel"/>
    <property type="match status" value="1"/>
</dbReference>
<evidence type="ECO:0000256" key="9">
    <source>
        <dbReference type="ARBA" id="ARBA00048721"/>
    </source>
</evidence>
<reference evidence="12 13" key="1">
    <citation type="journal article" date="2021" name="ISME Commun">
        <title>Automated analysis of genomic sequences facilitates high-throughput and comprehensive description of bacteria.</title>
        <authorList>
            <person name="Hitch T.C.A."/>
        </authorList>
    </citation>
    <scope>NUCLEOTIDE SEQUENCE [LARGE SCALE GENOMIC DNA]</scope>
    <source>
        <strain evidence="12 13">Sanger_31</strain>
    </source>
</reference>
<dbReference type="Gene3D" id="3.40.50.620">
    <property type="entry name" value="HUPs"/>
    <property type="match status" value="1"/>
</dbReference>
<dbReference type="PANTHER" id="PTHR39321:SF3">
    <property type="entry name" value="PHOSPHOPANTETHEINE ADENYLYLTRANSFERASE"/>
    <property type="match status" value="1"/>
</dbReference>
<evidence type="ECO:0000256" key="2">
    <source>
        <dbReference type="ARBA" id="ARBA00005019"/>
    </source>
</evidence>
<comment type="pathway">
    <text evidence="2 10">Cofactor biosynthesis; NAD(+) biosynthesis; deamido-NAD(+) from nicotinate D-ribonucleotide: step 1/1.</text>
</comment>